<protein>
    <recommendedName>
        <fullName evidence="5">STAS/SEC14 domain-containing protein</fullName>
    </recommendedName>
</protein>
<name>A0A5M8Q579_9BACT</name>
<dbReference type="Proteomes" id="UP000323866">
    <property type="component" value="Unassembled WGS sequence"/>
</dbReference>
<reference evidence="1 3" key="2">
    <citation type="submission" date="2019-09" db="EMBL/GenBank/DDBJ databases">
        <title>A bacterium isolated from glacier soil.</title>
        <authorList>
            <person name="Liu Q."/>
        </authorList>
    </citation>
    <scope>NUCLEOTIDE SEQUENCE [LARGE SCALE GENOMIC DNA]</scope>
    <source>
        <strain evidence="1 3">MDT1-10-3</strain>
    </source>
</reference>
<evidence type="ECO:0000313" key="2">
    <source>
        <dbReference type="EMBL" id="MFA1772465.1"/>
    </source>
</evidence>
<sequence length="141" mass="16413">MRIAYFKSSGLTLSYDHQHTAYAVWNGFLSSQVFRESALKCLELLEEKGIERWLADNRKMKAIRQADQHWFVENIMPRILQSNLRRMATLVSDDLFNKMAVEQMLKRAGHPDHLLLRDFQDEAEAVSWLMVSSPGQVMAQE</sequence>
<proteinExistence type="predicted"/>
<evidence type="ECO:0000313" key="3">
    <source>
        <dbReference type="Proteomes" id="UP000323866"/>
    </source>
</evidence>
<dbReference type="Proteomes" id="UP001570846">
    <property type="component" value="Unassembled WGS sequence"/>
</dbReference>
<reference evidence="2 4" key="3">
    <citation type="submission" date="2024-08" db="EMBL/GenBank/DDBJ databases">
        <authorList>
            <person name="Wei W."/>
        </authorList>
    </citation>
    <scope>NUCLEOTIDE SEQUENCE [LARGE SCALE GENOMIC DNA]</scope>
    <source>
        <strain evidence="2 4">XU2</strain>
    </source>
</reference>
<comment type="caution">
    <text evidence="1">The sequence shown here is derived from an EMBL/GenBank/DDBJ whole genome shotgun (WGS) entry which is preliminary data.</text>
</comment>
<gene>
    <name evidence="2" type="ORF">ACD591_14285</name>
    <name evidence="1" type="ORF">FOE74_17945</name>
</gene>
<evidence type="ECO:0000313" key="4">
    <source>
        <dbReference type="Proteomes" id="UP001570846"/>
    </source>
</evidence>
<dbReference type="EMBL" id="JBGOGF010000007">
    <property type="protein sequence ID" value="MFA1772465.1"/>
    <property type="molecule type" value="Genomic_DNA"/>
</dbReference>
<keyword evidence="4" id="KW-1185">Reference proteome</keyword>
<dbReference type="AlphaFoldDB" id="A0A5M8Q579"/>
<evidence type="ECO:0000313" key="1">
    <source>
        <dbReference type="EMBL" id="KAA6430989.1"/>
    </source>
</evidence>
<dbReference type="RefSeq" id="WP_149100017.1">
    <property type="nucleotide sequence ID" value="NZ_BMMG01000007.1"/>
</dbReference>
<dbReference type="EMBL" id="VKKZ01000024">
    <property type="protein sequence ID" value="KAA6430989.1"/>
    <property type="molecule type" value="Genomic_DNA"/>
</dbReference>
<organism evidence="1 3">
    <name type="scientific">Rufibacter glacialis</name>
    <dbReference type="NCBI Taxonomy" id="1259555"/>
    <lineage>
        <taxon>Bacteria</taxon>
        <taxon>Pseudomonadati</taxon>
        <taxon>Bacteroidota</taxon>
        <taxon>Cytophagia</taxon>
        <taxon>Cytophagales</taxon>
        <taxon>Hymenobacteraceae</taxon>
        <taxon>Rufibacter</taxon>
    </lineage>
</organism>
<evidence type="ECO:0008006" key="5">
    <source>
        <dbReference type="Google" id="ProtNLM"/>
    </source>
</evidence>
<reference evidence="1 3" key="1">
    <citation type="submission" date="2019-07" db="EMBL/GenBank/DDBJ databases">
        <authorList>
            <person name="Qu J.-H."/>
        </authorList>
    </citation>
    <scope>NUCLEOTIDE SEQUENCE [LARGE SCALE GENOMIC DNA]</scope>
    <source>
        <strain evidence="1 3">MDT1-10-3</strain>
    </source>
</reference>
<dbReference type="OrthoDB" id="979415at2"/>
<accession>A0A5M8Q579</accession>